<feature type="region of interest" description="Disordered" evidence="1">
    <location>
        <begin position="104"/>
        <end position="134"/>
    </location>
</feature>
<protein>
    <submittedName>
        <fullName evidence="2">Uncharacterized protein</fullName>
    </submittedName>
</protein>
<feature type="non-terminal residue" evidence="2">
    <location>
        <position position="134"/>
    </location>
</feature>
<reference evidence="2 3" key="1">
    <citation type="submission" date="2017-05" db="EMBL/GenBank/DDBJ databases">
        <title>Biotechnological potential of actinobacteria isolated from South African environments.</title>
        <authorList>
            <person name="Le Roes-Hill M."/>
            <person name="Prins A."/>
            <person name="Durrell K.A."/>
        </authorList>
    </citation>
    <scope>NUCLEOTIDE SEQUENCE [LARGE SCALE GENOMIC DNA]</scope>
    <source>
        <strain evidence="2 3">HMC13</strain>
    </source>
</reference>
<feature type="region of interest" description="Disordered" evidence="1">
    <location>
        <begin position="26"/>
        <end position="90"/>
    </location>
</feature>
<dbReference type="Proteomes" id="UP000195105">
    <property type="component" value="Unassembled WGS sequence"/>
</dbReference>
<dbReference type="EMBL" id="NGFN01000363">
    <property type="protein sequence ID" value="OUC93471.1"/>
    <property type="molecule type" value="Genomic_DNA"/>
</dbReference>
<evidence type="ECO:0000313" key="3">
    <source>
        <dbReference type="Proteomes" id="UP000195105"/>
    </source>
</evidence>
<dbReference type="AlphaFoldDB" id="A0A243RFF9"/>
<feature type="compositionally biased region" description="Gly residues" evidence="1">
    <location>
        <begin position="74"/>
        <end position="90"/>
    </location>
</feature>
<name>A0A243RFF9_9ACTN</name>
<evidence type="ECO:0000313" key="2">
    <source>
        <dbReference type="EMBL" id="OUC93471.1"/>
    </source>
</evidence>
<evidence type="ECO:0000256" key="1">
    <source>
        <dbReference type="SAM" id="MobiDB-lite"/>
    </source>
</evidence>
<proteinExistence type="predicted"/>
<accession>A0A243RFF9</accession>
<sequence length="134" mass="12731">MSPRAGTDVAPRVAVAGTRVRLKPADAARLPETAETAEIADGPGRLGETGVPAPSPAAAVPSRRLGATVPGGPSAAGGGRRSPAGAGAGAGAAVAVAVAPLANPEVPCPVAGDTDVRRLGEPALAPRPVADAGT</sequence>
<gene>
    <name evidence="2" type="ORF">CA983_36405</name>
</gene>
<comment type="caution">
    <text evidence="2">The sequence shown here is derived from an EMBL/GenBank/DDBJ whole genome shotgun (WGS) entry which is preliminary data.</text>
</comment>
<feature type="compositionally biased region" description="Low complexity" evidence="1">
    <location>
        <begin position="56"/>
        <end position="73"/>
    </location>
</feature>
<organism evidence="2 3">
    <name type="scientific">Streptomyces swartbergensis</name>
    <dbReference type="NCBI Taxonomy" id="487165"/>
    <lineage>
        <taxon>Bacteria</taxon>
        <taxon>Bacillati</taxon>
        <taxon>Actinomycetota</taxon>
        <taxon>Actinomycetes</taxon>
        <taxon>Kitasatosporales</taxon>
        <taxon>Streptomycetaceae</taxon>
        <taxon>Streptomyces</taxon>
    </lineage>
</organism>
<keyword evidence="3" id="KW-1185">Reference proteome</keyword>